<organism evidence="2 3">
    <name type="scientific">Sediminicurvatus halobius</name>
    <dbReference type="NCBI Taxonomy" id="2182432"/>
    <lineage>
        <taxon>Bacteria</taxon>
        <taxon>Pseudomonadati</taxon>
        <taxon>Pseudomonadota</taxon>
        <taxon>Gammaproteobacteria</taxon>
        <taxon>Chromatiales</taxon>
        <taxon>Ectothiorhodospiraceae</taxon>
        <taxon>Sediminicurvatus</taxon>
    </lineage>
</organism>
<dbReference type="EMBL" id="QFFI01000013">
    <property type="protein sequence ID" value="PWG63123.1"/>
    <property type="molecule type" value="Genomic_DNA"/>
</dbReference>
<proteinExistence type="predicted"/>
<dbReference type="Pfam" id="PF13417">
    <property type="entry name" value="GST_N_3"/>
    <property type="match status" value="1"/>
</dbReference>
<feature type="domain" description="GST N-terminal" evidence="1">
    <location>
        <begin position="13"/>
        <end position="90"/>
    </location>
</feature>
<evidence type="ECO:0000313" key="2">
    <source>
        <dbReference type="EMBL" id="PWG63123.1"/>
    </source>
</evidence>
<dbReference type="OrthoDB" id="9793736at2"/>
<dbReference type="AlphaFoldDB" id="A0A2U2N233"/>
<dbReference type="Proteomes" id="UP000245474">
    <property type="component" value="Unassembled WGS sequence"/>
</dbReference>
<comment type="caution">
    <text evidence="2">The sequence shown here is derived from an EMBL/GenBank/DDBJ whole genome shotgun (WGS) entry which is preliminary data.</text>
</comment>
<evidence type="ECO:0000259" key="1">
    <source>
        <dbReference type="Pfam" id="PF13417"/>
    </source>
</evidence>
<reference evidence="2 3" key="1">
    <citation type="submission" date="2018-05" db="EMBL/GenBank/DDBJ databases">
        <title>Spiribacter halobius sp. nov., a moderately halophilic bacterium isolated from marine solar saltern.</title>
        <authorList>
            <person name="Zheng W.-S."/>
            <person name="Lu D.-C."/>
            <person name="Du Z.-J."/>
        </authorList>
    </citation>
    <scope>NUCLEOTIDE SEQUENCE [LARGE SCALE GENOMIC DNA]</scope>
    <source>
        <strain evidence="2 3">E85</strain>
    </source>
</reference>
<dbReference type="SUPFAM" id="SSF52833">
    <property type="entry name" value="Thioredoxin-like"/>
    <property type="match status" value="1"/>
</dbReference>
<name>A0A2U2N233_9GAMM</name>
<dbReference type="InterPro" id="IPR004045">
    <property type="entry name" value="Glutathione_S-Trfase_N"/>
</dbReference>
<accession>A0A2U2N233</accession>
<dbReference type="Gene3D" id="3.40.30.10">
    <property type="entry name" value="Glutaredoxin"/>
    <property type="match status" value="1"/>
</dbReference>
<dbReference type="RefSeq" id="WP_109678623.1">
    <property type="nucleotide sequence ID" value="NZ_CP086615.1"/>
</dbReference>
<protein>
    <submittedName>
        <fullName evidence="2">Glutaredoxin</fullName>
    </submittedName>
</protein>
<dbReference type="CDD" id="cd00570">
    <property type="entry name" value="GST_N_family"/>
    <property type="match status" value="1"/>
</dbReference>
<sequence length="91" mass="10246">MVAEPDTPAHLALYEHELCGFCRHVRHAIDASGLEVESRNILREPGHREDLIAGGGRGMVPCLRIEHRDGQVDWLYESADIIAYLERLAAR</sequence>
<dbReference type="InterPro" id="IPR036249">
    <property type="entry name" value="Thioredoxin-like_sf"/>
</dbReference>
<dbReference type="PROSITE" id="PS51354">
    <property type="entry name" value="GLUTAREDOXIN_2"/>
    <property type="match status" value="1"/>
</dbReference>
<gene>
    <name evidence="2" type="ORF">DEM34_09745</name>
</gene>
<evidence type="ECO:0000313" key="3">
    <source>
        <dbReference type="Proteomes" id="UP000245474"/>
    </source>
</evidence>
<keyword evidence="3" id="KW-1185">Reference proteome</keyword>